<proteinExistence type="predicted"/>
<evidence type="ECO:0000256" key="1">
    <source>
        <dbReference type="SAM" id="Phobius"/>
    </source>
</evidence>
<accession>A0A1I5DBH3</accession>
<keyword evidence="3" id="KW-1185">Reference proteome</keyword>
<protein>
    <submittedName>
        <fullName evidence="2">Uncharacterized protein</fullName>
    </submittedName>
</protein>
<name>A0A1I5DBH3_9FLAO</name>
<reference evidence="3" key="1">
    <citation type="submission" date="2016-10" db="EMBL/GenBank/DDBJ databases">
        <authorList>
            <person name="Varghese N."/>
            <person name="Submissions S."/>
        </authorList>
    </citation>
    <scope>NUCLEOTIDE SEQUENCE [LARGE SCALE GENOMIC DNA]</scope>
    <source>
        <strain evidence="3">DSM 23925</strain>
    </source>
</reference>
<keyword evidence="1" id="KW-0812">Transmembrane</keyword>
<dbReference type="EMBL" id="FOVN01000007">
    <property type="protein sequence ID" value="SFN96131.1"/>
    <property type="molecule type" value="Genomic_DNA"/>
</dbReference>
<sequence length="68" mass="7633">MLFLLFVYFNGIKIGFWGLQTTSMIALIINLNIGISVKQSLLGLLGIVVLYAVFQIKKNAVPAWDYLK</sequence>
<feature type="transmembrane region" description="Helical" evidence="1">
    <location>
        <begin position="41"/>
        <end position="57"/>
    </location>
</feature>
<dbReference type="STRING" id="649333.SAMN04487989_10798"/>
<dbReference type="Proteomes" id="UP000198705">
    <property type="component" value="Unassembled WGS sequence"/>
</dbReference>
<dbReference type="AlphaFoldDB" id="A0A1I5DBH3"/>
<keyword evidence="1" id="KW-1133">Transmembrane helix</keyword>
<gene>
    <name evidence="2" type="ORF">SAMN04487989_10798</name>
</gene>
<evidence type="ECO:0000313" key="2">
    <source>
        <dbReference type="EMBL" id="SFN96131.1"/>
    </source>
</evidence>
<organism evidence="2 3">
    <name type="scientific">Bizionia echini</name>
    <dbReference type="NCBI Taxonomy" id="649333"/>
    <lineage>
        <taxon>Bacteria</taxon>
        <taxon>Pseudomonadati</taxon>
        <taxon>Bacteroidota</taxon>
        <taxon>Flavobacteriia</taxon>
        <taxon>Flavobacteriales</taxon>
        <taxon>Flavobacteriaceae</taxon>
        <taxon>Bizionia</taxon>
    </lineage>
</organism>
<feature type="transmembrane region" description="Helical" evidence="1">
    <location>
        <begin position="6"/>
        <end position="29"/>
    </location>
</feature>
<keyword evidence="1" id="KW-0472">Membrane</keyword>
<evidence type="ECO:0000313" key="3">
    <source>
        <dbReference type="Proteomes" id="UP000198705"/>
    </source>
</evidence>